<dbReference type="AlphaFoldDB" id="A0A645E5J3"/>
<name>A0A645E5J3_9ZZZZ</name>
<evidence type="ECO:0000256" key="1">
    <source>
        <dbReference type="SAM" id="MobiDB-lite"/>
    </source>
</evidence>
<reference evidence="2" key="1">
    <citation type="submission" date="2019-08" db="EMBL/GenBank/DDBJ databases">
        <authorList>
            <person name="Kucharzyk K."/>
            <person name="Murdoch R.W."/>
            <person name="Higgins S."/>
            <person name="Loffler F."/>
        </authorList>
    </citation>
    <scope>NUCLEOTIDE SEQUENCE</scope>
</reference>
<accession>A0A645E5J3</accession>
<dbReference type="EMBL" id="VSSQ01042486">
    <property type="protein sequence ID" value="MPM96073.1"/>
    <property type="molecule type" value="Genomic_DNA"/>
</dbReference>
<protein>
    <submittedName>
        <fullName evidence="2">Uncharacterized protein</fullName>
    </submittedName>
</protein>
<organism evidence="2">
    <name type="scientific">bioreactor metagenome</name>
    <dbReference type="NCBI Taxonomy" id="1076179"/>
    <lineage>
        <taxon>unclassified sequences</taxon>
        <taxon>metagenomes</taxon>
        <taxon>ecological metagenomes</taxon>
    </lineage>
</organism>
<sequence>MRAGEHRILDADAPIGIFIVLGWSEHNDISTQIDESGGYTGFLEVVRQEIGNIAFCQSPQVYGHTFLLKENGLILLGQEDFIGIGDFKKPLNLFGIRDFGITETDPPSLHQRSDGDIQTTVGG</sequence>
<comment type="caution">
    <text evidence="2">The sequence shown here is derived from an EMBL/GenBank/DDBJ whole genome shotgun (WGS) entry which is preliminary data.</text>
</comment>
<feature type="region of interest" description="Disordered" evidence="1">
    <location>
        <begin position="104"/>
        <end position="123"/>
    </location>
</feature>
<evidence type="ECO:0000313" key="2">
    <source>
        <dbReference type="EMBL" id="MPM96073.1"/>
    </source>
</evidence>
<gene>
    <name evidence="2" type="ORF">SDC9_143230</name>
</gene>
<proteinExistence type="predicted"/>